<comment type="caution">
    <text evidence="1">The sequence shown here is derived from an EMBL/GenBank/DDBJ whole genome shotgun (WGS) entry which is preliminary data.</text>
</comment>
<evidence type="ECO:0000313" key="1">
    <source>
        <dbReference type="EMBL" id="KAF3970512.1"/>
    </source>
</evidence>
<keyword evidence="2" id="KW-1185">Reference proteome</keyword>
<organism evidence="1 2">
    <name type="scientific">Castanea mollissima</name>
    <name type="common">Chinese chestnut</name>
    <dbReference type="NCBI Taxonomy" id="60419"/>
    <lineage>
        <taxon>Eukaryota</taxon>
        <taxon>Viridiplantae</taxon>
        <taxon>Streptophyta</taxon>
        <taxon>Embryophyta</taxon>
        <taxon>Tracheophyta</taxon>
        <taxon>Spermatophyta</taxon>
        <taxon>Magnoliopsida</taxon>
        <taxon>eudicotyledons</taxon>
        <taxon>Gunneridae</taxon>
        <taxon>Pentapetalae</taxon>
        <taxon>rosids</taxon>
        <taxon>fabids</taxon>
        <taxon>Fagales</taxon>
        <taxon>Fagaceae</taxon>
        <taxon>Castanea</taxon>
    </lineage>
</organism>
<proteinExistence type="predicted"/>
<gene>
    <name evidence="1" type="ORF">CMV_005815</name>
</gene>
<name>A0A8J4VU68_9ROSI</name>
<dbReference type="EMBL" id="JRKL02000526">
    <property type="protein sequence ID" value="KAF3970512.1"/>
    <property type="molecule type" value="Genomic_DNA"/>
</dbReference>
<dbReference type="AlphaFoldDB" id="A0A8J4VU68"/>
<accession>A0A8J4VU68</accession>
<sequence length="95" mass="10724">MIPISIHSHSQRKLKPLDQISRKHSKGFICYPGSRLLMSKGKFYWLDLVKQDNQKKKGGGQAFVQLIYMIWCGCRRGGGVQDGGGESNSKFKSLH</sequence>
<protein>
    <submittedName>
        <fullName evidence="1">Uncharacterized protein</fullName>
    </submittedName>
</protein>
<reference evidence="1" key="1">
    <citation type="submission" date="2020-03" db="EMBL/GenBank/DDBJ databases">
        <title>Castanea mollissima Vanexum genome sequencing.</title>
        <authorList>
            <person name="Staton M."/>
        </authorList>
    </citation>
    <scope>NUCLEOTIDE SEQUENCE</scope>
    <source>
        <tissue evidence="1">Leaf</tissue>
    </source>
</reference>
<dbReference type="Proteomes" id="UP000737018">
    <property type="component" value="Unassembled WGS sequence"/>
</dbReference>
<evidence type="ECO:0000313" key="2">
    <source>
        <dbReference type="Proteomes" id="UP000737018"/>
    </source>
</evidence>